<protein>
    <recommendedName>
        <fullName evidence="3">DUF8173 domain-containing protein</fullName>
    </recommendedName>
</protein>
<reference evidence="4 5" key="1">
    <citation type="journal article" date="2016" name="Nat. Commun.">
        <title>Thousands of microbial genomes shed light on interconnected biogeochemical processes in an aquifer system.</title>
        <authorList>
            <person name="Anantharaman K."/>
            <person name="Brown C.T."/>
            <person name="Hug L.A."/>
            <person name="Sharon I."/>
            <person name="Castelle C.J."/>
            <person name="Probst A.J."/>
            <person name="Thomas B.C."/>
            <person name="Singh A."/>
            <person name="Wilkins M.J."/>
            <person name="Karaoz U."/>
            <person name="Brodie E.L."/>
            <person name="Williams K.H."/>
            <person name="Hubbard S.S."/>
            <person name="Banfield J.F."/>
        </authorList>
    </citation>
    <scope>NUCLEOTIDE SEQUENCE [LARGE SCALE GENOMIC DNA]</scope>
</reference>
<dbReference type="AlphaFoldDB" id="A0A1F5X3Z5"/>
<feature type="domain" description="DUF8173" evidence="3">
    <location>
        <begin position="203"/>
        <end position="362"/>
    </location>
</feature>
<keyword evidence="1" id="KW-0812">Transmembrane</keyword>
<sequence length="372" mass="39188">MHMTRSIFWVGLLAVLAAPALLFAADYRSGDRVDVRVDEKVNDDVYAGGGSITSAGEILGDLYAGGGSVFVGGTVGQDAVIGGGTVTISGNITDDLRVGGGSILVQGAVGGDVLAGGGDIRLNGNRIGGDALIGGGSVRIDAPVGGDVKIGGGDVFINSAIEGNVEVYADKLTLGSRALIRGNLKYKSAKVATIENGAQVLGQTTFEERKKAERGTSWASVIFPFLMLLVGAMALGLLFRKYMSELVRNTHARTFKEFLRGIIFLIVFPIASIILLITVIGIPLGILGLVSFVGAIIFAVLTAPIILGSLIYRSIRKQQDYEISWRTILLGVFVFSLLGMIPILGWAIQMVFVILALGGGIWMKWSAAQAWR</sequence>
<evidence type="ECO:0000256" key="2">
    <source>
        <dbReference type="SAM" id="SignalP"/>
    </source>
</evidence>
<feature type="transmembrane region" description="Helical" evidence="1">
    <location>
        <begin position="286"/>
        <end position="311"/>
    </location>
</feature>
<dbReference type="InterPro" id="IPR058486">
    <property type="entry name" value="DUF8173"/>
</dbReference>
<feature type="transmembrane region" description="Helical" evidence="1">
    <location>
        <begin position="347"/>
        <end position="365"/>
    </location>
</feature>
<dbReference type="Pfam" id="PF26514">
    <property type="entry name" value="DUF8173"/>
    <property type="match status" value="1"/>
</dbReference>
<feature type="transmembrane region" description="Helical" evidence="1">
    <location>
        <begin position="258"/>
        <end position="280"/>
    </location>
</feature>
<feature type="transmembrane region" description="Helical" evidence="1">
    <location>
        <begin position="323"/>
        <end position="341"/>
    </location>
</feature>
<feature type="transmembrane region" description="Helical" evidence="1">
    <location>
        <begin position="218"/>
        <end position="238"/>
    </location>
</feature>
<keyword evidence="1" id="KW-1133">Transmembrane helix</keyword>
<name>A0A1F5X3Z5_9BACT</name>
<keyword evidence="1" id="KW-0472">Membrane</keyword>
<organism evidence="4 5">
    <name type="scientific">Candidatus Giovannonibacteria bacterium RIFCSPLOWO2_01_FULL_46_13</name>
    <dbReference type="NCBI Taxonomy" id="1798352"/>
    <lineage>
        <taxon>Bacteria</taxon>
        <taxon>Candidatus Giovannoniibacteriota</taxon>
    </lineage>
</organism>
<comment type="caution">
    <text evidence="4">The sequence shown here is derived from an EMBL/GenBank/DDBJ whole genome shotgun (WGS) entry which is preliminary data.</text>
</comment>
<evidence type="ECO:0000313" key="4">
    <source>
        <dbReference type="EMBL" id="OGF82301.1"/>
    </source>
</evidence>
<dbReference type="Proteomes" id="UP000178684">
    <property type="component" value="Unassembled WGS sequence"/>
</dbReference>
<evidence type="ECO:0000313" key="5">
    <source>
        <dbReference type="Proteomes" id="UP000178684"/>
    </source>
</evidence>
<feature type="chain" id="PRO_5009522268" description="DUF8173 domain-containing protein" evidence="2">
    <location>
        <begin position="25"/>
        <end position="372"/>
    </location>
</feature>
<dbReference type="EMBL" id="MFIE01000023">
    <property type="protein sequence ID" value="OGF82301.1"/>
    <property type="molecule type" value="Genomic_DNA"/>
</dbReference>
<keyword evidence="2" id="KW-0732">Signal</keyword>
<evidence type="ECO:0000256" key="1">
    <source>
        <dbReference type="SAM" id="Phobius"/>
    </source>
</evidence>
<evidence type="ECO:0000259" key="3">
    <source>
        <dbReference type="Pfam" id="PF26514"/>
    </source>
</evidence>
<accession>A0A1F5X3Z5</accession>
<feature type="signal peptide" evidence="2">
    <location>
        <begin position="1"/>
        <end position="24"/>
    </location>
</feature>
<gene>
    <name evidence="4" type="ORF">A3B18_03095</name>
</gene>
<proteinExistence type="predicted"/>